<dbReference type="PROSITE" id="PS50930">
    <property type="entry name" value="HTH_LYTTR"/>
    <property type="match status" value="1"/>
</dbReference>
<gene>
    <name evidence="3" type="ORF">CLV89_101609</name>
</gene>
<evidence type="ECO:0000259" key="2">
    <source>
        <dbReference type="PROSITE" id="PS50930"/>
    </source>
</evidence>
<evidence type="ECO:0000256" key="1">
    <source>
        <dbReference type="SAM" id="Phobius"/>
    </source>
</evidence>
<name>A0A2T1AP62_TRISK</name>
<dbReference type="SMART" id="SM00850">
    <property type="entry name" value="LytTR"/>
    <property type="match status" value="1"/>
</dbReference>
<dbReference type="GO" id="GO:0003677">
    <property type="term" value="F:DNA binding"/>
    <property type="evidence" value="ECO:0007669"/>
    <property type="project" value="InterPro"/>
</dbReference>
<keyword evidence="1" id="KW-1133">Transmembrane helix</keyword>
<evidence type="ECO:0000313" key="3">
    <source>
        <dbReference type="EMBL" id="PRZ50389.1"/>
    </source>
</evidence>
<dbReference type="AlphaFoldDB" id="A0A2T1AP62"/>
<sequence>MENSPWQLAKRELHAVLTNRSIWVGATATGLVLGFAAPFGTHDDISLLPRLIYWTVVVQVTLMTGTLIASLLNPGADRLPHYRWLGIAGVGGVIGICVSLEVLALNWLSFGLSPFRPAYTVSLTVNALAISIIVNLAASWLSPSVGTGDTGSEGSTPKDSTVEGPALLARLPFDKRGTLLSMTVQDHYVEVTTTSGTEMLLMRFSDAMQEAGAGLQVHRSHWVAENAVVKAERSGSAARLTTADGRDLPVSRRYLPDLRKRGLLS</sequence>
<proteinExistence type="predicted"/>
<comment type="caution">
    <text evidence="3">The sequence shown here is derived from an EMBL/GenBank/DDBJ whole genome shotgun (WGS) entry which is preliminary data.</text>
</comment>
<dbReference type="Pfam" id="PF04397">
    <property type="entry name" value="LytTR"/>
    <property type="match status" value="1"/>
</dbReference>
<feature type="transmembrane region" description="Helical" evidence="1">
    <location>
        <begin position="119"/>
        <end position="138"/>
    </location>
</feature>
<dbReference type="RefSeq" id="WP_165798080.1">
    <property type="nucleotide sequence ID" value="NZ_PVUF01000001.1"/>
</dbReference>
<feature type="domain" description="HTH LytTR-type" evidence="2">
    <location>
        <begin position="184"/>
        <end position="264"/>
    </location>
</feature>
<organism evidence="3 4">
    <name type="scientific">Tritonibacter scottomollicae</name>
    <name type="common">Epibacterium scottomollicae</name>
    <dbReference type="NCBI Taxonomy" id="483013"/>
    <lineage>
        <taxon>Bacteria</taxon>
        <taxon>Pseudomonadati</taxon>
        <taxon>Pseudomonadota</taxon>
        <taxon>Alphaproteobacteria</taxon>
        <taxon>Rhodobacterales</taxon>
        <taxon>Paracoccaceae</taxon>
        <taxon>Tritonibacter</taxon>
    </lineage>
</organism>
<dbReference type="Gene3D" id="2.40.50.1020">
    <property type="entry name" value="LytTr DNA-binding domain"/>
    <property type="match status" value="1"/>
</dbReference>
<accession>A0A2T1AP62</accession>
<protein>
    <submittedName>
        <fullName evidence="3">LytTR family transcriptional regulator</fullName>
    </submittedName>
</protein>
<evidence type="ECO:0000313" key="4">
    <source>
        <dbReference type="Proteomes" id="UP000237718"/>
    </source>
</evidence>
<reference evidence="3 4" key="1">
    <citation type="submission" date="2018-03" db="EMBL/GenBank/DDBJ databases">
        <title>Genomic Encyclopedia of Archaeal and Bacterial Type Strains, Phase II (KMG-II): from individual species to whole genera.</title>
        <authorList>
            <person name="Goeker M."/>
        </authorList>
    </citation>
    <scope>NUCLEOTIDE SEQUENCE [LARGE SCALE GENOMIC DNA]</scope>
    <source>
        <strain evidence="3 4">DSM 25328</strain>
    </source>
</reference>
<keyword evidence="1" id="KW-0472">Membrane</keyword>
<feature type="transmembrane region" description="Helical" evidence="1">
    <location>
        <begin position="84"/>
        <end position="107"/>
    </location>
</feature>
<dbReference type="InterPro" id="IPR007492">
    <property type="entry name" value="LytTR_DNA-bd_dom"/>
</dbReference>
<dbReference type="EMBL" id="PVUF01000001">
    <property type="protein sequence ID" value="PRZ50389.1"/>
    <property type="molecule type" value="Genomic_DNA"/>
</dbReference>
<keyword evidence="1" id="KW-0812">Transmembrane</keyword>
<dbReference type="Proteomes" id="UP000237718">
    <property type="component" value="Unassembled WGS sequence"/>
</dbReference>
<feature type="transmembrane region" description="Helical" evidence="1">
    <location>
        <begin position="51"/>
        <end position="72"/>
    </location>
</feature>
<feature type="transmembrane region" description="Helical" evidence="1">
    <location>
        <begin position="21"/>
        <end position="39"/>
    </location>
</feature>